<feature type="domain" description="EF-hand" evidence="8">
    <location>
        <begin position="117"/>
        <end position="152"/>
    </location>
</feature>
<proteinExistence type="inferred from homology"/>
<dbReference type="PROSITE" id="PS50222">
    <property type="entry name" value="EF_HAND_2"/>
    <property type="match status" value="4"/>
</dbReference>
<evidence type="ECO:0000259" key="8">
    <source>
        <dbReference type="PROSITE" id="PS50222"/>
    </source>
</evidence>
<keyword evidence="6" id="KW-0106">Calcium</keyword>
<sequence>METIPDPQLCNRSELLTLSFSKNSPISCCTIPNAAQEADQLTEEQIAEFKEAFSLFDKDGDGTITTKELGTVMRSLGQNPTEAELQDMINEVDADGNGTIDFPEFLTMMARKMKDTDSEEEIREAFRVFDKDGNGYISAAELRHVMTNLGEKLTDEEVDEMIREADIDGDGQVNYEGHAQTHSSVQFARVLQVLLYGASLES</sequence>
<dbReference type="InterPro" id="IPR018247">
    <property type="entry name" value="EF_Hand_1_Ca_BS"/>
</dbReference>
<keyword evidence="10" id="KW-1185">Reference proteome</keyword>
<evidence type="ECO:0000313" key="10">
    <source>
        <dbReference type="Proteomes" id="UP000281406"/>
    </source>
</evidence>
<comment type="caution">
    <text evidence="9">The sequence shown here is derived from an EMBL/GenBank/DDBJ whole genome shotgun (WGS) entry which is preliminary data.</text>
</comment>
<feature type="domain" description="EF-hand" evidence="8">
    <location>
        <begin position="80"/>
        <end position="115"/>
    </location>
</feature>
<reference evidence="9 10" key="1">
    <citation type="submission" date="2018-10" db="EMBL/GenBank/DDBJ databases">
        <title>Genome assembly for a Yunnan-Guizhou Plateau 3E fish, Anabarilius grahami (Regan), and its evolutionary and genetic applications.</title>
        <authorList>
            <person name="Jiang W."/>
        </authorList>
    </citation>
    <scope>NUCLEOTIDE SEQUENCE [LARGE SCALE GENOMIC DNA]</scope>
    <source>
        <strain evidence="9">AG-KIZ</strain>
        <tissue evidence="9">Muscle</tissue>
    </source>
</reference>
<dbReference type="SUPFAM" id="SSF47473">
    <property type="entry name" value="EF-hand"/>
    <property type="match status" value="1"/>
</dbReference>
<dbReference type="PANTHER" id="PTHR23048:SF0">
    <property type="entry name" value="CALMODULIN LIKE 3"/>
    <property type="match status" value="1"/>
</dbReference>
<evidence type="ECO:0000256" key="5">
    <source>
        <dbReference type="ARBA" id="ARBA00022737"/>
    </source>
</evidence>
<dbReference type="FunFam" id="1.10.238.10:FF:000527">
    <property type="entry name" value="Calmodulin-3"/>
    <property type="match status" value="1"/>
</dbReference>
<dbReference type="InterPro" id="IPR050230">
    <property type="entry name" value="CALM/Myosin/TropC-like"/>
</dbReference>
<evidence type="ECO:0000256" key="1">
    <source>
        <dbReference type="ARBA" id="ARBA00009763"/>
    </source>
</evidence>
<evidence type="ECO:0000256" key="3">
    <source>
        <dbReference type="ARBA" id="ARBA00022481"/>
    </source>
</evidence>
<protein>
    <recommendedName>
        <fullName evidence="2">Calmodulin</fullName>
    </recommendedName>
</protein>
<dbReference type="PANTHER" id="PTHR23048">
    <property type="entry name" value="MYOSIN LIGHT CHAIN 1, 3"/>
    <property type="match status" value="1"/>
</dbReference>
<keyword evidence="5" id="KW-0677">Repeat</keyword>
<keyword evidence="4" id="KW-0479">Metal-binding</keyword>
<evidence type="ECO:0000256" key="6">
    <source>
        <dbReference type="ARBA" id="ARBA00022837"/>
    </source>
</evidence>
<comment type="similarity">
    <text evidence="1">Belongs to the calmodulin family.</text>
</comment>
<evidence type="ECO:0000256" key="7">
    <source>
        <dbReference type="ARBA" id="ARBA00037485"/>
    </source>
</evidence>
<dbReference type="Proteomes" id="UP000281406">
    <property type="component" value="Unassembled WGS sequence"/>
</dbReference>
<gene>
    <name evidence="9" type="ORF">DPX16_15480</name>
</gene>
<evidence type="ECO:0000256" key="4">
    <source>
        <dbReference type="ARBA" id="ARBA00022723"/>
    </source>
</evidence>
<dbReference type="GO" id="GO:0016460">
    <property type="term" value="C:myosin II complex"/>
    <property type="evidence" value="ECO:0007669"/>
    <property type="project" value="TreeGrafter"/>
</dbReference>
<evidence type="ECO:0000313" key="9">
    <source>
        <dbReference type="EMBL" id="ROJ78955.1"/>
    </source>
</evidence>
<comment type="function">
    <text evidence="7">Calmodulin acts as part of a calcium signal transduction pathway by mediating the control of a large number of enzymes, ion channels, aquaporins and other proteins through calcium-binding. Calcium-binding is required for the activation of calmodulin. Among the enzymes to be stimulated by the calmodulin-calcium complex are a number of protein kinases, such as myosin light-chain kinases and calmodulin-dependent protein kinase type II (CaMK2), and phosphatases.</text>
</comment>
<evidence type="ECO:0000256" key="2">
    <source>
        <dbReference type="ARBA" id="ARBA00020786"/>
    </source>
</evidence>
<accession>A0A3N0XW76</accession>
<dbReference type="Gene3D" id="1.10.238.10">
    <property type="entry name" value="EF-hand"/>
    <property type="match status" value="2"/>
</dbReference>
<dbReference type="Pfam" id="PF13499">
    <property type="entry name" value="EF-hand_7"/>
    <property type="match status" value="2"/>
</dbReference>
<dbReference type="AlphaFoldDB" id="A0A3N0XW76"/>
<dbReference type="InterPro" id="IPR002048">
    <property type="entry name" value="EF_hand_dom"/>
</dbReference>
<feature type="domain" description="EF-hand" evidence="8">
    <location>
        <begin position="44"/>
        <end position="79"/>
    </location>
</feature>
<dbReference type="SMART" id="SM00054">
    <property type="entry name" value="EFh"/>
    <property type="match status" value="4"/>
</dbReference>
<keyword evidence="3" id="KW-0488">Methylation</keyword>
<organism evidence="9 10">
    <name type="scientific">Anabarilius grahami</name>
    <name type="common">Kanglang fish</name>
    <name type="synonym">Barilius grahami</name>
    <dbReference type="NCBI Taxonomy" id="495550"/>
    <lineage>
        <taxon>Eukaryota</taxon>
        <taxon>Metazoa</taxon>
        <taxon>Chordata</taxon>
        <taxon>Craniata</taxon>
        <taxon>Vertebrata</taxon>
        <taxon>Euteleostomi</taxon>
        <taxon>Actinopterygii</taxon>
        <taxon>Neopterygii</taxon>
        <taxon>Teleostei</taxon>
        <taxon>Ostariophysi</taxon>
        <taxon>Cypriniformes</taxon>
        <taxon>Xenocyprididae</taxon>
        <taxon>Xenocypridinae</taxon>
        <taxon>Xenocypridinae incertae sedis</taxon>
        <taxon>Anabarilius</taxon>
    </lineage>
</organism>
<feature type="domain" description="EF-hand" evidence="8">
    <location>
        <begin position="153"/>
        <end position="188"/>
    </location>
</feature>
<dbReference type="GO" id="GO:0005509">
    <property type="term" value="F:calcium ion binding"/>
    <property type="evidence" value="ECO:0007669"/>
    <property type="project" value="InterPro"/>
</dbReference>
<dbReference type="PROSITE" id="PS00018">
    <property type="entry name" value="EF_HAND_1"/>
    <property type="match status" value="3"/>
</dbReference>
<name>A0A3N0XW76_ANAGA</name>
<dbReference type="CDD" id="cd00051">
    <property type="entry name" value="EFh"/>
    <property type="match status" value="2"/>
</dbReference>
<dbReference type="OrthoDB" id="8758523at2759"/>
<dbReference type="EMBL" id="RJVU01059333">
    <property type="protein sequence ID" value="ROJ78955.1"/>
    <property type="molecule type" value="Genomic_DNA"/>
</dbReference>
<dbReference type="InterPro" id="IPR011992">
    <property type="entry name" value="EF-hand-dom_pair"/>
</dbReference>